<dbReference type="InterPro" id="IPR002110">
    <property type="entry name" value="Ankyrin_rpt"/>
</dbReference>
<dbReference type="Proteomes" id="UP000001542">
    <property type="component" value="Unassembled WGS sequence"/>
</dbReference>
<dbReference type="Gene3D" id="1.25.40.20">
    <property type="entry name" value="Ankyrin repeat-containing domain"/>
    <property type="match status" value="2"/>
</dbReference>
<dbReference type="SUPFAM" id="SSF48403">
    <property type="entry name" value="Ankyrin repeat"/>
    <property type="match status" value="1"/>
</dbReference>
<dbReference type="PANTHER" id="PTHR24198:SF165">
    <property type="entry name" value="ANKYRIN REPEAT-CONTAINING PROTEIN-RELATED"/>
    <property type="match status" value="1"/>
</dbReference>
<dbReference type="KEGG" id="tva:4761988"/>
<dbReference type="SMART" id="SM00248">
    <property type="entry name" value="ANK"/>
    <property type="match status" value="6"/>
</dbReference>
<keyword evidence="5" id="KW-1185">Reference proteome</keyword>
<evidence type="ECO:0000256" key="3">
    <source>
        <dbReference type="PROSITE-ProRule" id="PRU00023"/>
    </source>
</evidence>
<dbReference type="AlphaFoldDB" id="A2ET85"/>
<protein>
    <submittedName>
        <fullName evidence="4">Uncharacterized protein</fullName>
    </submittedName>
</protein>
<feature type="repeat" description="ANK" evidence="3">
    <location>
        <begin position="118"/>
        <end position="150"/>
    </location>
</feature>
<dbReference type="RefSeq" id="XP_001316361.1">
    <property type="nucleotide sequence ID" value="XM_001316326.1"/>
</dbReference>
<reference evidence="4" key="1">
    <citation type="submission" date="2006-10" db="EMBL/GenBank/DDBJ databases">
        <authorList>
            <person name="Amadeo P."/>
            <person name="Zhao Q."/>
            <person name="Wortman J."/>
            <person name="Fraser-Liggett C."/>
            <person name="Carlton J."/>
        </authorList>
    </citation>
    <scope>NUCLEOTIDE SEQUENCE</scope>
    <source>
        <strain evidence="4">G3</strain>
    </source>
</reference>
<evidence type="ECO:0000256" key="1">
    <source>
        <dbReference type="ARBA" id="ARBA00022737"/>
    </source>
</evidence>
<accession>A2ET85</accession>
<dbReference type="Pfam" id="PF12796">
    <property type="entry name" value="Ank_2"/>
    <property type="match status" value="2"/>
</dbReference>
<dbReference type="VEuPathDB" id="TrichDB:TVAG_125780"/>
<dbReference type="InterPro" id="IPR036770">
    <property type="entry name" value="Ankyrin_rpt-contain_sf"/>
</dbReference>
<dbReference type="PANTHER" id="PTHR24198">
    <property type="entry name" value="ANKYRIN REPEAT AND PROTEIN KINASE DOMAIN-CONTAINING PROTEIN"/>
    <property type="match status" value="1"/>
</dbReference>
<dbReference type="eggNOG" id="KOG4177">
    <property type="taxonomic scope" value="Eukaryota"/>
</dbReference>
<name>A2ET85_TRIV3</name>
<dbReference type="InParanoid" id="A2ET85"/>
<proteinExistence type="predicted"/>
<sequence>MIQILQSMRLVKEVELEPNLQLLDLIFHFMNIPILNLLLNEIKKFICNTPKSKIPQLDESKEIEEKSAQPTEKCCFKPIDINSNEGTFLQAAKKGGNIQLMEEYMSDPNFDIYCCGTTGNNAMMLAALEGNVEIIKMLHKHGMNMYKRNADNLTAFHIAAIKGNLDVIKYFVSINFNLQCRANNLNGLELAILNNNMNIVQYFLEELDFEPVFDYAVAASSHGKRDILTYLNRFNIFWEKQNILLNIAASKCNLDAINYFIDDLHFDVNSRDQEGRTPLMIAALTKQEEAVDLLIEKKADINMKSDEFKDAFYYAVESGSTNIVCKLFINNAKIENINQLITVAKAKNDEKMVRLLTNDLN</sequence>
<dbReference type="SMR" id="A2ET85"/>
<evidence type="ECO:0000256" key="2">
    <source>
        <dbReference type="ARBA" id="ARBA00023043"/>
    </source>
</evidence>
<gene>
    <name evidence="4" type="ORF">TVAG_125780</name>
</gene>
<keyword evidence="2 3" id="KW-0040">ANK repeat</keyword>
<keyword evidence="1" id="KW-0677">Repeat</keyword>
<feature type="repeat" description="ANK" evidence="3">
    <location>
        <begin position="274"/>
        <end position="306"/>
    </location>
</feature>
<evidence type="ECO:0000313" key="5">
    <source>
        <dbReference type="Proteomes" id="UP000001542"/>
    </source>
</evidence>
<dbReference type="STRING" id="5722.A2ET85"/>
<dbReference type="VEuPathDB" id="TrichDB:TVAGG3_0189860"/>
<dbReference type="PROSITE" id="PS50297">
    <property type="entry name" value="ANK_REP_REGION"/>
    <property type="match status" value="2"/>
</dbReference>
<reference evidence="4" key="2">
    <citation type="journal article" date="2007" name="Science">
        <title>Draft genome sequence of the sexually transmitted pathogen Trichomonas vaginalis.</title>
        <authorList>
            <person name="Carlton J.M."/>
            <person name="Hirt R.P."/>
            <person name="Silva J.C."/>
            <person name="Delcher A.L."/>
            <person name="Schatz M."/>
            <person name="Zhao Q."/>
            <person name="Wortman J.R."/>
            <person name="Bidwell S.L."/>
            <person name="Alsmark U.C.M."/>
            <person name="Besteiro S."/>
            <person name="Sicheritz-Ponten T."/>
            <person name="Noel C.J."/>
            <person name="Dacks J.B."/>
            <person name="Foster P.G."/>
            <person name="Simillion C."/>
            <person name="Van de Peer Y."/>
            <person name="Miranda-Saavedra D."/>
            <person name="Barton G.J."/>
            <person name="Westrop G.D."/>
            <person name="Mueller S."/>
            <person name="Dessi D."/>
            <person name="Fiori P.L."/>
            <person name="Ren Q."/>
            <person name="Paulsen I."/>
            <person name="Zhang H."/>
            <person name="Bastida-Corcuera F.D."/>
            <person name="Simoes-Barbosa A."/>
            <person name="Brown M.T."/>
            <person name="Hayes R.D."/>
            <person name="Mukherjee M."/>
            <person name="Okumura C.Y."/>
            <person name="Schneider R."/>
            <person name="Smith A.J."/>
            <person name="Vanacova S."/>
            <person name="Villalvazo M."/>
            <person name="Haas B.J."/>
            <person name="Pertea M."/>
            <person name="Feldblyum T.V."/>
            <person name="Utterback T.R."/>
            <person name="Shu C.L."/>
            <person name="Osoegawa K."/>
            <person name="de Jong P.J."/>
            <person name="Hrdy I."/>
            <person name="Horvathova L."/>
            <person name="Zubacova Z."/>
            <person name="Dolezal P."/>
            <person name="Malik S.B."/>
            <person name="Logsdon J.M. Jr."/>
            <person name="Henze K."/>
            <person name="Gupta A."/>
            <person name="Wang C.C."/>
            <person name="Dunne R.L."/>
            <person name="Upcroft J.A."/>
            <person name="Upcroft P."/>
            <person name="White O."/>
            <person name="Salzberg S.L."/>
            <person name="Tang P."/>
            <person name="Chiu C.-H."/>
            <person name="Lee Y.-S."/>
            <person name="Embley T.M."/>
            <person name="Coombs G.H."/>
            <person name="Mottram J.C."/>
            <person name="Tachezy J."/>
            <person name="Fraser-Liggett C.M."/>
            <person name="Johnson P.J."/>
        </authorList>
    </citation>
    <scope>NUCLEOTIDE SEQUENCE [LARGE SCALE GENOMIC DNA]</scope>
    <source>
        <strain evidence="4">G3</strain>
    </source>
</reference>
<organism evidence="4 5">
    <name type="scientific">Trichomonas vaginalis (strain ATCC PRA-98 / G3)</name>
    <dbReference type="NCBI Taxonomy" id="412133"/>
    <lineage>
        <taxon>Eukaryota</taxon>
        <taxon>Metamonada</taxon>
        <taxon>Parabasalia</taxon>
        <taxon>Trichomonadida</taxon>
        <taxon>Trichomonadidae</taxon>
        <taxon>Trichomonas</taxon>
    </lineage>
</organism>
<evidence type="ECO:0000313" key="4">
    <source>
        <dbReference type="EMBL" id="EAY04138.1"/>
    </source>
</evidence>
<feature type="repeat" description="ANK" evidence="3">
    <location>
        <begin position="151"/>
        <end position="183"/>
    </location>
</feature>
<dbReference type="PROSITE" id="PS50088">
    <property type="entry name" value="ANK_REPEAT"/>
    <property type="match status" value="3"/>
</dbReference>
<dbReference type="EMBL" id="DS113484">
    <property type="protein sequence ID" value="EAY04138.1"/>
    <property type="molecule type" value="Genomic_DNA"/>
</dbReference>